<evidence type="ECO:0000313" key="2">
    <source>
        <dbReference type="EMBL" id="KAL2330488.1"/>
    </source>
</evidence>
<sequence length="68" mass="7330">MPTVSAGINSDKMMMSSPSSSTRSPMMSSSTSLCWNQFGKNDDTVAFEFSKVTDDVFLDAADLALRPS</sequence>
<dbReference type="EMBL" id="JBGMDY010000006">
    <property type="protein sequence ID" value="KAL2330488.1"/>
    <property type="molecule type" value="Genomic_DNA"/>
</dbReference>
<comment type="caution">
    <text evidence="2">The sequence shown here is derived from an EMBL/GenBank/DDBJ whole genome shotgun (WGS) entry which is preliminary data.</text>
</comment>
<dbReference type="AlphaFoldDB" id="A0ABD1M3W6"/>
<feature type="region of interest" description="Disordered" evidence="1">
    <location>
        <begin position="1"/>
        <end position="28"/>
    </location>
</feature>
<evidence type="ECO:0000313" key="3">
    <source>
        <dbReference type="Proteomes" id="UP001603857"/>
    </source>
</evidence>
<keyword evidence="3" id="KW-1185">Reference proteome</keyword>
<evidence type="ECO:0000256" key="1">
    <source>
        <dbReference type="SAM" id="MobiDB-lite"/>
    </source>
</evidence>
<proteinExistence type="predicted"/>
<dbReference type="Proteomes" id="UP001603857">
    <property type="component" value="Unassembled WGS sequence"/>
</dbReference>
<name>A0ABD1M3W6_9FABA</name>
<gene>
    <name evidence="2" type="ORF">Fmac_018069</name>
</gene>
<organism evidence="2 3">
    <name type="scientific">Flemingia macrophylla</name>
    <dbReference type="NCBI Taxonomy" id="520843"/>
    <lineage>
        <taxon>Eukaryota</taxon>
        <taxon>Viridiplantae</taxon>
        <taxon>Streptophyta</taxon>
        <taxon>Embryophyta</taxon>
        <taxon>Tracheophyta</taxon>
        <taxon>Spermatophyta</taxon>
        <taxon>Magnoliopsida</taxon>
        <taxon>eudicotyledons</taxon>
        <taxon>Gunneridae</taxon>
        <taxon>Pentapetalae</taxon>
        <taxon>rosids</taxon>
        <taxon>fabids</taxon>
        <taxon>Fabales</taxon>
        <taxon>Fabaceae</taxon>
        <taxon>Papilionoideae</taxon>
        <taxon>50 kb inversion clade</taxon>
        <taxon>NPAAA clade</taxon>
        <taxon>indigoferoid/millettioid clade</taxon>
        <taxon>Phaseoleae</taxon>
        <taxon>Flemingia</taxon>
    </lineage>
</organism>
<reference evidence="2 3" key="1">
    <citation type="submission" date="2024-08" db="EMBL/GenBank/DDBJ databases">
        <title>Insights into the chromosomal genome structure of Flemingia macrophylla.</title>
        <authorList>
            <person name="Ding Y."/>
            <person name="Zhao Y."/>
            <person name="Bi W."/>
            <person name="Wu M."/>
            <person name="Zhao G."/>
            <person name="Gong Y."/>
            <person name="Li W."/>
            <person name="Zhang P."/>
        </authorList>
    </citation>
    <scope>NUCLEOTIDE SEQUENCE [LARGE SCALE GENOMIC DNA]</scope>
    <source>
        <strain evidence="2">DYQJB</strain>
        <tissue evidence="2">Leaf</tissue>
    </source>
</reference>
<feature type="compositionally biased region" description="Low complexity" evidence="1">
    <location>
        <begin position="13"/>
        <end position="28"/>
    </location>
</feature>
<protein>
    <submittedName>
        <fullName evidence="2">Uncharacterized protein</fullName>
    </submittedName>
</protein>
<accession>A0ABD1M3W6</accession>